<sequence length="116" mass="13585">MASLDASPWRRSTFWIHDSNWFSRGVREWDVCESGGSDGGEDETEEKDGFRQLMAEERYDGDKYRAWFAYERRVRRRRVADIVLPAAKLEVDVLASPLWPFLWLTQMDSSVGFIAF</sequence>
<evidence type="ECO:0000313" key="1">
    <source>
        <dbReference type="EMBL" id="VVB15480.1"/>
    </source>
</evidence>
<organism evidence="1 2">
    <name type="scientific">Arabis nemorensis</name>
    <dbReference type="NCBI Taxonomy" id="586526"/>
    <lineage>
        <taxon>Eukaryota</taxon>
        <taxon>Viridiplantae</taxon>
        <taxon>Streptophyta</taxon>
        <taxon>Embryophyta</taxon>
        <taxon>Tracheophyta</taxon>
        <taxon>Spermatophyta</taxon>
        <taxon>Magnoliopsida</taxon>
        <taxon>eudicotyledons</taxon>
        <taxon>Gunneridae</taxon>
        <taxon>Pentapetalae</taxon>
        <taxon>rosids</taxon>
        <taxon>malvids</taxon>
        <taxon>Brassicales</taxon>
        <taxon>Brassicaceae</taxon>
        <taxon>Arabideae</taxon>
        <taxon>Arabis</taxon>
    </lineage>
</organism>
<comment type="caution">
    <text evidence="1">The sequence shown here is derived from an EMBL/GenBank/DDBJ whole genome shotgun (WGS) entry which is preliminary data.</text>
</comment>
<keyword evidence="2" id="KW-1185">Reference proteome</keyword>
<proteinExistence type="predicted"/>
<dbReference type="AlphaFoldDB" id="A0A565CP42"/>
<dbReference type="Proteomes" id="UP000489600">
    <property type="component" value="Unassembled WGS sequence"/>
</dbReference>
<accession>A0A565CP42</accession>
<reference evidence="1" key="1">
    <citation type="submission" date="2019-07" db="EMBL/GenBank/DDBJ databases">
        <authorList>
            <person name="Dittberner H."/>
        </authorList>
    </citation>
    <scope>NUCLEOTIDE SEQUENCE [LARGE SCALE GENOMIC DNA]</scope>
</reference>
<gene>
    <name evidence="1" type="ORF">ANE_LOCUS25924</name>
</gene>
<dbReference type="EMBL" id="CABITT030000008">
    <property type="protein sequence ID" value="VVB15480.1"/>
    <property type="molecule type" value="Genomic_DNA"/>
</dbReference>
<protein>
    <submittedName>
        <fullName evidence="1">Uncharacterized protein</fullName>
    </submittedName>
</protein>
<evidence type="ECO:0000313" key="2">
    <source>
        <dbReference type="Proteomes" id="UP000489600"/>
    </source>
</evidence>
<name>A0A565CP42_9BRAS</name>